<dbReference type="GO" id="GO:0005615">
    <property type="term" value="C:extracellular space"/>
    <property type="evidence" value="ECO:0007669"/>
    <property type="project" value="TreeGrafter"/>
</dbReference>
<evidence type="ECO:0000256" key="4">
    <source>
        <dbReference type="SAM" id="SignalP"/>
    </source>
</evidence>
<dbReference type="InParanoid" id="A0A6J0BLS5"/>
<dbReference type="FunCoup" id="A0A6J0BLS5">
    <property type="interactions" value="25"/>
</dbReference>
<proteinExistence type="predicted"/>
<feature type="chain" id="PRO_5046573118" evidence="4">
    <location>
        <begin position="20"/>
        <end position="158"/>
    </location>
</feature>
<evidence type="ECO:0000256" key="1">
    <source>
        <dbReference type="ARBA" id="ARBA00022460"/>
    </source>
</evidence>
<accession>A0A6J0BLS5</accession>
<evidence type="ECO:0000313" key="6">
    <source>
        <dbReference type="RefSeq" id="XP_015515609.2"/>
    </source>
</evidence>
<feature type="signal peptide" evidence="4">
    <location>
        <begin position="1"/>
        <end position="19"/>
    </location>
</feature>
<dbReference type="PROSITE" id="PS51155">
    <property type="entry name" value="CHIT_BIND_RR_2"/>
    <property type="match status" value="1"/>
</dbReference>
<keyword evidence="1 2" id="KW-0193">Cuticle</keyword>
<evidence type="ECO:0000313" key="5">
    <source>
        <dbReference type="Proteomes" id="UP000829291"/>
    </source>
</evidence>
<dbReference type="GO" id="GO:0042302">
    <property type="term" value="F:structural constituent of cuticle"/>
    <property type="evidence" value="ECO:0007669"/>
    <property type="project" value="UniProtKB-UniRule"/>
</dbReference>
<dbReference type="InterPro" id="IPR031311">
    <property type="entry name" value="CHIT_BIND_RR_consensus"/>
</dbReference>
<dbReference type="PANTHER" id="PTHR12236">
    <property type="entry name" value="STRUCTURAL CONTITUENT OF CUTICLE"/>
    <property type="match status" value="1"/>
</dbReference>
<dbReference type="GO" id="GO:0031012">
    <property type="term" value="C:extracellular matrix"/>
    <property type="evidence" value="ECO:0007669"/>
    <property type="project" value="TreeGrafter"/>
</dbReference>
<evidence type="ECO:0000256" key="2">
    <source>
        <dbReference type="PROSITE-ProRule" id="PRU00497"/>
    </source>
</evidence>
<dbReference type="GeneID" id="107221209"/>
<dbReference type="OrthoDB" id="6595597at2759"/>
<evidence type="ECO:0000256" key="3">
    <source>
        <dbReference type="SAM" id="MobiDB-lite"/>
    </source>
</evidence>
<dbReference type="Pfam" id="PF00379">
    <property type="entry name" value="Chitin_bind_4"/>
    <property type="match status" value="1"/>
</dbReference>
<dbReference type="RefSeq" id="XP_015515609.2">
    <property type="nucleotide sequence ID" value="XM_015660123.2"/>
</dbReference>
<feature type="compositionally biased region" description="Gly residues" evidence="3">
    <location>
        <begin position="146"/>
        <end position="158"/>
    </location>
</feature>
<protein>
    <submittedName>
        <fullName evidence="6">Pro-resilin</fullName>
    </submittedName>
</protein>
<dbReference type="InterPro" id="IPR000618">
    <property type="entry name" value="Insect_cuticle"/>
</dbReference>
<dbReference type="PRINTS" id="PR00947">
    <property type="entry name" value="CUTICLE"/>
</dbReference>
<dbReference type="InterPro" id="IPR051217">
    <property type="entry name" value="Insect_Cuticle_Struc_Prot"/>
</dbReference>
<dbReference type="Proteomes" id="UP000829291">
    <property type="component" value="Chromosome 7"/>
</dbReference>
<dbReference type="AlphaFoldDB" id="A0A6J0BLS5"/>
<dbReference type="PANTHER" id="PTHR12236:SF98">
    <property type="entry name" value="CUTICULAR PROTEIN 56F"/>
    <property type="match status" value="1"/>
</dbReference>
<reference evidence="6" key="1">
    <citation type="submission" date="2025-08" db="UniProtKB">
        <authorList>
            <consortium name="RefSeq"/>
        </authorList>
    </citation>
    <scope>IDENTIFICATION</scope>
    <source>
        <tissue evidence="6">Thorax and Abdomen</tissue>
    </source>
</reference>
<sequence length="158" mass="17056">MKLFAATSLLITLLAAVAARPEPPVNQYLPPNQQFIPSQIPSDFVGSNPAHGPGGIQYLPPNSNTFGAHQGYDDGSNGEPAKYEFEYTVNDFESGNDFGHRENTEGGVARGIYYVLLPDGRRQTVEYEADENGFRPKVTYTDEGSRGGNTGGNGGYGY</sequence>
<gene>
    <name evidence="6" type="primary">LOC107221209</name>
</gene>
<dbReference type="KEGG" id="nlo:107221209"/>
<name>A0A6J0BLS5_NEOLC</name>
<organism evidence="6">
    <name type="scientific">Neodiprion lecontei</name>
    <name type="common">Redheaded pine sawfly</name>
    <dbReference type="NCBI Taxonomy" id="441921"/>
    <lineage>
        <taxon>Eukaryota</taxon>
        <taxon>Metazoa</taxon>
        <taxon>Ecdysozoa</taxon>
        <taxon>Arthropoda</taxon>
        <taxon>Hexapoda</taxon>
        <taxon>Insecta</taxon>
        <taxon>Pterygota</taxon>
        <taxon>Neoptera</taxon>
        <taxon>Endopterygota</taxon>
        <taxon>Hymenoptera</taxon>
        <taxon>Tenthredinoidea</taxon>
        <taxon>Diprionidae</taxon>
        <taxon>Diprioninae</taxon>
        <taxon>Neodiprion</taxon>
    </lineage>
</organism>
<feature type="region of interest" description="Disordered" evidence="3">
    <location>
        <begin position="136"/>
        <end position="158"/>
    </location>
</feature>
<keyword evidence="4" id="KW-0732">Signal</keyword>
<keyword evidence="5" id="KW-1185">Reference proteome</keyword>
<dbReference type="PROSITE" id="PS00233">
    <property type="entry name" value="CHIT_BIND_RR_1"/>
    <property type="match status" value="1"/>
</dbReference>